<dbReference type="InterPro" id="IPR038286">
    <property type="entry name" value="IPK_sf"/>
</dbReference>
<protein>
    <recommendedName>
        <fullName evidence="4">Kinase</fullName>
        <ecNumber evidence="4">2.7.-.-</ecNumber>
    </recommendedName>
</protein>
<evidence type="ECO:0000313" key="6">
    <source>
        <dbReference type="Proteomes" id="UP001470230"/>
    </source>
</evidence>
<keyword evidence="3 4" id="KW-0418">Kinase</keyword>
<name>A0ABR2IBA5_9EUKA</name>
<evidence type="ECO:0000256" key="2">
    <source>
        <dbReference type="ARBA" id="ARBA00022679"/>
    </source>
</evidence>
<evidence type="ECO:0000313" key="5">
    <source>
        <dbReference type="EMBL" id="KAK8860251.1"/>
    </source>
</evidence>
<evidence type="ECO:0000256" key="3">
    <source>
        <dbReference type="ARBA" id="ARBA00022777"/>
    </source>
</evidence>
<evidence type="ECO:0000256" key="1">
    <source>
        <dbReference type="ARBA" id="ARBA00007374"/>
    </source>
</evidence>
<dbReference type="Pfam" id="PF03770">
    <property type="entry name" value="IPK"/>
    <property type="match status" value="1"/>
</dbReference>
<comment type="similarity">
    <text evidence="1 4">Belongs to the inositol phosphokinase (IPK) family.</text>
</comment>
<dbReference type="EMBL" id="JAPFFF010000018">
    <property type="protein sequence ID" value="KAK8860251.1"/>
    <property type="molecule type" value="Genomic_DNA"/>
</dbReference>
<organism evidence="5 6">
    <name type="scientific">Tritrichomonas musculus</name>
    <dbReference type="NCBI Taxonomy" id="1915356"/>
    <lineage>
        <taxon>Eukaryota</taxon>
        <taxon>Metamonada</taxon>
        <taxon>Parabasalia</taxon>
        <taxon>Tritrichomonadida</taxon>
        <taxon>Tritrichomonadidae</taxon>
        <taxon>Tritrichomonas</taxon>
    </lineage>
</organism>
<dbReference type="EC" id="2.7.-.-" evidence="4"/>
<keyword evidence="2 4" id="KW-0808">Transferase</keyword>
<dbReference type="Proteomes" id="UP001470230">
    <property type="component" value="Unassembled WGS sequence"/>
</dbReference>
<comment type="caution">
    <text evidence="5">The sequence shown here is derived from an EMBL/GenBank/DDBJ whole genome shotgun (WGS) entry which is preliminary data.</text>
</comment>
<proteinExistence type="inferred from homology"/>
<dbReference type="SUPFAM" id="SSF56104">
    <property type="entry name" value="SAICAR synthase-like"/>
    <property type="match status" value="1"/>
</dbReference>
<sequence>MALCVKHQAFPNCDKKRILNIYTVEKKHSNSISCQQKLYVKKGCYILHLDSQARIEQRSIFSIHPNSFLSFREGFIAKKIGPGELHFYQMYKEQCFKVFPQEFVPEVFGIIYIKSIKPNKNGYREVLFDFDPSLIIDANLTDYDWPPMLLQKDISAGFEKPTSIDIKLGTRSWTLGAPQERIQKTQRNNKNSVGNIIKFHIRAAVWYYNSTTFKNYNKLNNDLNGKITKNDEVVFINKHFGKTCSIDQMVLVLKDIFKYPQLKSLMLEKIQKMKDSLIIFREQFDIRFYGSSLFFVYDDQNPNKFDVRLIDFEKSFFDIKKKSKAFNETLENCEDGIIEAIENLCNIFKSL</sequence>
<reference evidence="5 6" key="1">
    <citation type="submission" date="2024-04" db="EMBL/GenBank/DDBJ databases">
        <title>Tritrichomonas musculus Genome.</title>
        <authorList>
            <person name="Alves-Ferreira E."/>
            <person name="Grigg M."/>
            <person name="Lorenzi H."/>
            <person name="Galac M."/>
        </authorList>
    </citation>
    <scope>NUCLEOTIDE SEQUENCE [LARGE SCALE GENOMIC DNA]</scope>
    <source>
        <strain evidence="5 6">EAF2021</strain>
    </source>
</reference>
<dbReference type="PANTHER" id="PTHR12400:SF21">
    <property type="entry name" value="KINASE"/>
    <property type="match status" value="1"/>
</dbReference>
<keyword evidence="6" id="KW-1185">Reference proteome</keyword>
<dbReference type="InterPro" id="IPR005522">
    <property type="entry name" value="IPK"/>
</dbReference>
<accession>A0ABR2IBA5</accession>
<evidence type="ECO:0000256" key="4">
    <source>
        <dbReference type="RuleBase" id="RU363090"/>
    </source>
</evidence>
<gene>
    <name evidence="5" type="ORF">M9Y10_011916</name>
</gene>
<dbReference type="Gene3D" id="3.30.470.160">
    <property type="entry name" value="Inositol polyphosphate kinase"/>
    <property type="match status" value="1"/>
</dbReference>
<dbReference type="PANTHER" id="PTHR12400">
    <property type="entry name" value="INOSITOL POLYPHOSPHATE KINASE"/>
    <property type="match status" value="1"/>
</dbReference>